<dbReference type="PROSITE" id="PS50181">
    <property type="entry name" value="FBOX"/>
    <property type="match status" value="1"/>
</dbReference>
<dbReference type="SMART" id="SM00256">
    <property type="entry name" value="FBOX"/>
    <property type="match status" value="1"/>
</dbReference>
<dbReference type="InterPro" id="IPR036047">
    <property type="entry name" value="F-box-like_dom_sf"/>
</dbReference>
<comment type="caution">
    <text evidence="2">The sequence shown here is derived from an EMBL/GenBank/DDBJ whole genome shotgun (WGS) entry which is preliminary data.</text>
</comment>
<dbReference type="Proteomes" id="UP001174936">
    <property type="component" value="Unassembled WGS sequence"/>
</dbReference>
<dbReference type="SUPFAM" id="SSF81383">
    <property type="entry name" value="F-box domain"/>
    <property type="match status" value="1"/>
</dbReference>
<keyword evidence="3" id="KW-1185">Reference proteome</keyword>
<feature type="domain" description="F-box" evidence="1">
    <location>
        <begin position="16"/>
        <end position="64"/>
    </location>
</feature>
<dbReference type="AlphaFoldDB" id="A0AA39XUN5"/>
<organism evidence="2 3">
    <name type="scientific">Cercophora newfieldiana</name>
    <dbReference type="NCBI Taxonomy" id="92897"/>
    <lineage>
        <taxon>Eukaryota</taxon>
        <taxon>Fungi</taxon>
        <taxon>Dikarya</taxon>
        <taxon>Ascomycota</taxon>
        <taxon>Pezizomycotina</taxon>
        <taxon>Sordariomycetes</taxon>
        <taxon>Sordariomycetidae</taxon>
        <taxon>Sordariales</taxon>
        <taxon>Lasiosphaeriaceae</taxon>
        <taxon>Cercophora</taxon>
    </lineage>
</organism>
<evidence type="ECO:0000313" key="2">
    <source>
        <dbReference type="EMBL" id="KAK0640558.1"/>
    </source>
</evidence>
<evidence type="ECO:0000313" key="3">
    <source>
        <dbReference type="Proteomes" id="UP001174936"/>
    </source>
</evidence>
<dbReference type="CDD" id="cd09917">
    <property type="entry name" value="F-box_SF"/>
    <property type="match status" value="1"/>
</dbReference>
<name>A0AA39XUN5_9PEZI</name>
<accession>A0AA39XUN5</accession>
<reference evidence="2" key="1">
    <citation type="submission" date="2023-06" db="EMBL/GenBank/DDBJ databases">
        <title>Genome-scale phylogeny and comparative genomics of the fungal order Sordariales.</title>
        <authorList>
            <consortium name="Lawrence Berkeley National Laboratory"/>
            <person name="Hensen N."/>
            <person name="Bonometti L."/>
            <person name="Westerberg I."/>
            <person name="Brannstrom I.O."/>
            <person name="Guillou S."/>
            <person name="Cros-Aarteil S."/>
            <person name="Calhoun S."/>
            <person name="Haridas S."/>
            <person name="Kuo A."/>
            <person name="Mondo S."/>
            <person name="Pangilinan J."/>
            <person name="Riley R."/>
            <person name="Labutti K."/>
            <person name="Andreopoulos B."/>
            <person name="Lipzen A."/>
            <person name="Chen C."/>
            <person name="Yanf M."/>
            <person name="Daum C."/>
            <person name="Ng V."/>
            <person name="Clum A."/>
            <person name="Steindorff A."/>
            <person name="Ohm R."/>
            <person name="Martin F."/>
            <person name="Silar P."/>
            <person name="Natvig D."/>
            <person name="Lalanne C."/>
            <person name="Gautier V."/>
            <person name="Ament-Velasquez S.L."/>
            <person name="Kruys A."/>
            <person name="Hutchinson M.I."/>
            <person name="Powell A.J."/>
            <person name="Barry K."/>
            <person name="Miller A.N."/>
            <person name="Grigoriev I.V."/>
            <person name="Debuchy R."/>
            <person name="Gladieux P."/>
            <person name="Thoren M.H."/>
            <person name="Johannesson H."/>
        </authorList>
    </citation>
    <scope>NUCLEOTIDE SEQUENCE</scope>
    <source>
        <strain evidence="2">SMH2532-1</strain>
    </source>
</reference>
<evidence type="ECO:0000259" key="1">
    <source>
        <dbReference type="PROSITE" id="PS50181"/>
    </source>
</evidence>
<dbReference type="EMBL" id="JAULSV010000006">
    <property type="protein sequence ID" value="KAK0640558.1"/>
    <property type="molecule type" value="Genomic_DNA"/>
</dbReference>
<dbReference type="Pfam" id="PF00646">
    <property type="entry name" value="F-box"/>
    <property type="match status" value="1"/>
</dbReference>
<protein>
    <recommendedName>
        <fullName evidence="1">F-box domain-containing protein</fullName>
    </recommendedName>
</protein>
<dbReference type="InterPro" id="IPR001810">
    <property type="entry name" value="F-box_dom"/>
</dbReference>
<gene>
    <name evidence="2" type="ORF">B0T16DRAFT_418111</name>
</gene>
<sequence length="494" mass="57413">MSAERSSSPEAAIATDLSLITLPVEILCMTLTWLDPVSLIAASQTSRSLRNIIKPTRNDFVQRLLALELLPEFGGIVPLFRARDNAMTPPLHSREWRRNKYACCVCLKLRSHMWFDNHSILRLGMRKPPPGSREATKLTDWEPLQLRDPAVRWRHAQRRAAEEEELRQPNRVIYHRFCTGADVMAGNYMRVNFGPIDQRAGEAERMLCGTERHKRACNSCRFLRGDWNHARLMIGSPPTVVIKSRHVVLPHILERKFPGLLEFLHERHPDKLSPPKIQYNNWGGWQEHHRNKAWSLFTVRCSSCSQWQELAGFGFSISLWRTVHHVMAHGPVPCNKCLQRKDPSAWQSKIWATASKMAAEVREAMANRLIFGWDMVYNDFQQGKLVHYNASFGDRILCVSPWKVPTPTGWRLKDSFIPELRVRLGYLRSFIRDTLTDELRVELVQSWFKVWLKEYELYEEAYIYMSKVHALIVDEPAILDDYVRERDPYGLSTS</sequence>
<proteinExistence type="predicted"/>